<keyword evidence="3" id="KW-1185">Reference proteome</keyword>
<dbReference type="AlphaFoldDB" id="A0A1M7CNU4"/>
<organism evidence="2 3">
    <name type="scientific">Roseovarius litoreus</name>
    <dbReference type="NCBI Taxonomy" id="1155722"/>
    <lineage>
        <taxon>Bacteria</taxon>
        <taxon>Pseudomonadati</taxon>
        <taxon>Pseudomonadota</taxon>
        <taxon>Alphaproteobacteria</taxon>
        <taxon>Rhodobacterales</taxon>
        <taxon>Roseobacteraceae</taxon>
        <taxon>Roseovarius</taxon>
    </lineage>
</organism>
<evidence type="ECO:0000256" key="1">
    <source>
        <dbReference type="SAM" id="SignalP"/>
    </source>
</evidence>
<sequence length="94" mass="10226">MRIVIALFLLAPPALADQTLGGKTVDCYCTDSNGKRVEMGEMICLHVGGRSFMAQCQMSLNNPMWREISQGCLSSSLRERLQPAVDAGGIHSKI</sequence>
<keyword evidence="1" id="KW-0732">Signal</keyword>
<reference evidence="2 3" key="1">
    <citation type="submission" date="2016-11" db="EMBL/GenBank/DDBJ databases">
        <authorList>
            <person name="Varghese N."/>
            <person name="Submissions S."/>
        </authorList>
    </citation>
    <scope>NUCLEOTIDE SEQUENCE [LARGE SCALE GENOMIC DNA]</scope>
    <source>
        <strain evidence="2 3">DSM 28249</strain>
    </source>
</reference>
<dbReference type="RefSeq" id="WP_188129874.1">
    <property type="nucleotide sequence ID" value="NZ_FRCB01000002.1"/>
</dbReference>
<evidence type="ECO:0000313" key="3">
    <source>
        <dbReference type="Proteomes" id="UP000322545"/>
    </source>
</evidence>
<feature type="chain" id="PRO_5012184126" evidence="1">
    <location>
        <begin position="17"/>
        <end position="94"/>
    </location>
</feature>
<dbReference type="EMBL" id="FRCB01000002">
    <property type="protein sequence ID" value="SHL68837.1"/>
    <property type="molecule type" value="Genomic_DNA"/>
</dbReference>
<accession>A0A1M7CNU4</accession>
<dbReference type="Proteomes" id="UP000322545">
    <property type="component" value="Unassembled WGS sequence"/>
</dbReference>
<name>A0A1M7CNU4_9RHOB</name>
<proteinExistence type="predicted"/>
<evidence type="ECO:0000313" key="2">
    <source>
        <dbReference type="EMBL" id="SHL68837.1"/>
    </source>
</evidence>
<feature type="signal peptide" evidence="1">
    <location>
        <begin position="1"/>
        <end position="16"/>
    </location>
</feature>
<gene>
    <name evidence="2" type="ORF">SAMN05443432_102233</name>
</gene>
<protein>
    <submittedName>
        <fullName evidence="2">Uncharacterized protein</fullName>
    </submittedName>
</protein>